<proteinExistence type="predicted"/>
<protein>
    <submittedName>
        <fullName evidence="1">Uncharacterized protein</fullName>
    </submittedName>
</protein>
<accession>A0A2M7Q699</accession>
<evidence type="ECO:0000313" key="2">
    <source>
        <dbReference type="Proteomes" id="UP000230732"/>
    </source>
</evidence>
<name>A0A2M7Q699_9BACT</name>
<gene>
    <name evidence="1" type="ORF">COY98_01130</name>
</gene>
<organism evidence="1 2">
    <name type="scientific">Candidatus Yonathbacteria bacterium CG_4_10_14_0_8_um_filter_43_17</name>
    <dbReference type="NCBI Taxonomy" id="1975099"/>
    <lineage>
        <taxon>Bacteria</taxon>
        <taxon>Candidatus Yonathiibacteriota</taxon>
    </lineage>
</organism>
<dbReference type="EMBL" id="PFKX01000026">
    <property type="protein sequence ID" value="PIY58632.1"/>
    <property type="molecule type" value="Genomic_DNA"/>
</dbReference>
<comment type="caution">
    <text evidence="1">The sequence shown here is derived from an EMBL/GenBank/DDBJ whole genome shotgun (WGS) entry which is preliminary data.</text>
</comment>
<evidence type="ECO:0000313" key="1">
    <source>
        <dbReference type="EMBL" id="PIY58632.1"/>
    </source>
</evidence>
<reference evidence="2" key="1">
    <citation type="submission" date="2017-09" db="EMBL/GenBank/DDBJ databases">
        <title>Depth-based differentiation of microbial function through sediment-hosted aquifers and enrichment of novel symbionts in the deep terrestrial subsurface.</title>
        <authorList>
            <person name="Probst A.J."/>
            <person name="Ladd B."/>
            <person name="Jarett J.K."/>
            <person name="Geller-Mcgrath D.E."/>
            <person name="Sieber C.M.K."/>
            <person name="Emerson J.B."/>
            <person name="Anantharaman K."/>
            <person name="Thomas B.C."/>
            <person name="Malmstrom R."/>
            <person name="Stieglmeier M."/>
            <person name="Klingl A."/>
            <person name="Woyke T."/>
            <person name="Ryan C.M."/>
            <person name="Banfield J.F."/>
        </authorList>
    </citation>
    <scope>NUCLEOTIDE SEQUENCE [LARGE SCALE GENOMIC DNA]</scope>
</reference>
<sequence>MIMRLILPFPVPTMVVAPTLSNVIKSLTIAKVLKNQWLIAMVTPSIYSSDKFGAIVYPCRFDKKEGQMLPLKDRRIVLKALPTGRKIQTRCIDVGFGRGVQASPLNGLEDHPSKSLFSGDRKYFADFYAITEELENLLSIRK</sequence>
<dbReference type="Proteomes" id="UP000230732">
    <property type="component" value="Unassembled WGS sequence"/>
</dbReference>
<dbReference type="AlphaFoldDB" id="A0A2M7Q699"/>